<feature type="compositionally biased region" description="Acidic residues" evidence="7">
    <location>
        <begin position="1"/>
        <end position="10"/>
    </location>
</feature>
<dbReference type="RefSeq" id="XP_031398997.1">
    <property type="nucleotide sequence ID" value="XM_031543137.1"/>
</dbReference>
<dbReference type="CDD" id="cd00167">
    <property type="entry name" value="SANT"/>
    <property type="match status" value="3"/>
</dbReference>
<dbReference type="Gene3D" id="1.10.10.60">
    <property type="entry name" value="Homeodomain-like"/>
    <property type="match status" value="3"/>
</dbReference>
<dbReference type="RefSeq" id="XP_031398999.1">
    <property type="nucleotide sequence ID" value="XM_031543139.1"/>
</dbReference>
<reference evidence="11" key="1">
    <citation type="journal article" date="2017" name="Plant J.">
        <title>The pomegranate (Punica granatum L.) genome and the genomics of punicalagin biosynthesis.</title>
        <authorList>
            <person name="Qin G."/>
            <person name="Xu C."/>
            <person name="Ming R."/>
            <person name="Tang H."/>
            <person name="Guyot R."/>
            <person name="Kramer E.M."/>
            <person name="Hu Y."/>
            <person name="Yi X."/>
            <person name="Qi Y."/>
            <person name="Xu X."/>
            <person name="Gao Z."/>
            <person name="Pan H."/>
            <person name="Jian J."/>
            <person name="Tian Y."/>
            <person name="Yue Z."/>
            <person name="Xu Y."/>
        </authorList>
    </citation>
    <scope>NUCLEOTIDE SEQUENCE [LARGE SCALE GENOMIC DNA]</scope>
    <source>
        <strain evidence="11">cv. Dabenzi</strain>
    </source>
</reference>
<evidence type="ECO:0000256" key="7">
    <source>
        <dbReference type="SAM" id="MobiDB-lite"/>
    </source>
</evidence>
<dbReference type="GO" id="GO:0005634">
    <property type="term" value="C:nucleus"/>
    <property type="evidence" value="ECO:0007669"/>
    <property type="project" value="UniProtKB-SubCell"/>
</dbReference>
<feature type="compositionally biased region" description="Polar residues" evidence="7">
    <location>
        <begin position="521"/>
        <end position="532"/>
    </location>
</feature>
<name>A0A218XBI1_PUNGR</name>
<accession>A0A218XBI1</accession>
<dbReference type="PANTHER" id="PTHR45614:SF194">
    <property type="entry name" value="TRANSCRIPTION FACTOR MYB3R-3-RELATED"/>
    <property type="match status" value="1"/>
</dbReference>
<reference evidence="13 14" key="4">
    <citation type="submission" date="2025-04" db="UniProtKB">
        <authorList>
            <consortium name="RefSeq"/>
        </authorList>
    </citation>
    <scope>IDENTIFICATION</scope>
    <source>
        <tissue evidence="13 14">Leaf</tissue>
    </source>
</reference>
<evidence type="ECO:0000256" key="4">
    <source>
        <dbReference type="ARBA" id="ARBA00023125"/>
    </source>
</evidence>
<feature type="compositionally biased region" description="Low complexity" evidence="7">
    <location>
        <begin position="20"/>
        <end position="30"/>
    </location>
</feature>
<dbReference type="SUPFAM" id="SSF46689">
    <property type="entry name" value="Homeodomain-like"/>
    <property type="match status" value="2"/>
</dbReference>
<dbReference type="EMBL" id="MTKT01002011">
    <property type="protein sequence ID" value="OWM82307.1"/>
    <property type="molecule type" value="Genomic_DNA"/>
</dbReference>
<dbReference type="AlphaFoldDB" id="A0A218XBI1"/>
<feature type="domain" description="HTH myb-type" evidence="9">
    <location>
        <begin position="162"/>
        <end position="212"/>
    </location>
</feature>
<dbReference type="InterPro" id="IPR009057">
    <property type="entry name" value="Homeodomain-like_sf"/>
</dbReference>
<evidence type="ECO:0000256" key="1">
    <source>
        <dbReference type="ARBA" id="ARBA00004123"/>
    </source>
</evidence>
<dbReference type="Pfam" id="PF00249">
    <property type="entry name" value="Myb_DNA-binding"/>
    <property type="match status" value="3"/>
</dbReference>
<feature type="domain" description="Myb-like" evidence="8">
    <location>
        <begin position="106"/>
        <end position="157"/>
    </location>
</feature>
<feature type="domain" description="Myb-like" evidence="8">
    <location>
        <begin position="54"/>
        <end position="105"/>
    </location>
</feature>
<keyword evidence="2" id="KW-0677">Repeat</keyword>
<feature type="region of interest" description="Disordered" evidence="7">
    <location>
        <begin position="370"/>
        <end position="394"/>
    </location>
</feature>
<feature type="region of interest" description="Disordered" evidence="7">
    <location>
        <begin position="461"/>
        <end position="493"/>
    </location>
</feature>
<dbReference type="GO" id="GO:0000981">
    <property type="term" value="F:DNA-binding transcription factor activity, RNA polymerase II-specific"/>
    <property type="evidence" value="ECO:0007669"/>
    <property type="project" value="TreeGrafter"/>
</dbReference>
<keyword evidence="3" id="KW-0805">Transcription regulation</keyword>
<feature type="region of interest" description="Disordered" evidence="7">
    <location>
        <begin position="1"/>
        <end position="67"/>
    </location>
</feature>
<protein>
    <submittedName>
        <fullName evidence="13 14">Transcription factor MYB3R-3</fullName>
    </submittedName>
</protein>
<dbReference type="PROSITE" id="PS51294">
    <property type="entry name" value="HTH_MYB"/>
    <property type="match status" value="3"/>
</dbReference>
<dbReference type="FunFam" id="1.10.10.60:FF:000010">
    <property type="entry name" value="Transcriptional activator Myb isoform A"/>
    <property type="match status" value="1"/>
</dbReference>
<evidence type="ECO:0000313" key="14">
    <source>
        <dbReference type="RefSeq" id="XP_031398998.1"/>
    </source>
</evidence>
<dbReference type="GeneID" id="116209488"/>
<evidence type="ECO:0000313" key="15">
    <source>
        <dbReference type="RefSeq" id="XP_031398999.1"/>
    </source>
</evidence>
<evidence type="ECO:0000256" key="6">
    <source>
        <dbReference type="ARBA" id="ARBA00023242"/>
    </source>
</evidence>
<dbReference type="InterPro" id="IPR050560">
    <property type="entry name" value="MYB_TF"/>
</dbReference>
<dbReference type="InterPro" id="IPR001005">
    <property type="entry name" value="SANT/Myb"/>
</dbReference>
<evidence type="ECO:0000313" key="12">
    <source>
        <dbReference type="Proteomes" id="UP000515151"/>
    </source>
</evidence>
<dbReference type="FunFam" id="1.10.10.60:FF:000016">
    <property type="entry name" value="Transcriptional activator Myb isoform A"/>
    <property type="match status" value="1"/>
</dbReference>
<dbReference type="SMART" id="SM00717">
    <property type="entry name" value="SANT"/>
    <property type="match status" value="3"/>
</dbReference>
<feature type="compositionally biased region" description="Polar residues" evidence="7">
    <location>
        <begin position="31"/>
        <end position="46"/>
    </location>
</feature>
<feature type="region of interest" description="Disordered" evidence="7">
    <location>
        <begin position="511"/>
        <end position="552"/>
    </location>
</feature>
<comment type="subcellular location">
    <subcellularLocation>
        <location evidence="1">Nucleus</location>
    </subcellularLocation>
</comment>
<feature type="domain" description="Myb-like" evidence="8">
    <location>
        <begin position="158"/>
        <end position="208"/>
    </location>
</feature>
<evidence type="ECO:0000256" key="2">
    <source>
        <dbReference type="ARBA" id="ARBA00022737"/>
    </source>
</evidence>
<dbReference type="FunFam" id="1.10.10.60:FF:000324">
    <property type="entry name" value="Transcription factor MYB3R-2"/>
    <property type="match status" value="1"/>
</dbReference>
<dbReference type="InterPro" id="IPR017930">
    <property type="entry name" value="Myb_dom"/>
</dbReference>
<evidence type="ECO:0000256" key="3">
    <source>
        <dbReference type="ARBA" id="ARBA00023015"/>
    </source>
</evidence>
<feature type="domain" description="HTH myb-type" evidence="9">
    <location>
        <begin position="106"/>
        <end position="161"/>
    </location>
</feature>
<dbReference type="RefSeq" id="XP_031398998.1">
    <property type="nucleotide sequence ID" value="XM_031543138.1"/>
</dbReference>
<evidence type="ECO:0000313" key="11">
    <source>
        <dbReference type="Proteomes" id="UP000197138"/>
    </source>
</evidence>
<gene>
    <name evidence="13 14 15" type="primary">LOC116209488</name>
    <name evidence="10" type="ORF">CDL15_Pgr001881</name>
</gene>
<feature type="compositionally biased region" description="Low complexity" evidence="7">
    <location>
        <begin position="286"/>
        <end position="300"/>
    </location>
</feature>
<dbReference type="PANTHER" id="PTHR45614">
    <property type="entry name" value="MYB PROTEIN-RELATED"/>
    <property type="match status" value="1"/>
</dbReference>
<dbReference type="PROSITE" id="PS50090">
    <property type="entry name" value="MYB_LIKE"/>
    <property type="match status" value="3"/>
</dbReference>
<keyword evidence="12" id="KW-1185">Reference proteome</keyword>
<evidence type="ECO:0000259" key="9">
    <source>
        <dbReference type="PROSITE" id="PS51294"/>
    </source>
</evidence>
<feature type="region of interest" description="Disordered" evidence="7">
    <location>
        <begin position="276"/>
        <end position="306"/>
    </location>
</feature>
<evidence type="ECO:0000259" key="8">
    <source>
        <dbReference type="PROSITE" id="PS50090"/>
    </source>
</evidence>
<keyword evidence="5" id="KW-0804">Transcription</keyword>
<reference evidence="12" key="3">
    <citation type="journal article" date="2020" name="Plant Biotechnol. J.">
        <title>The pomegranate (Punica granatum L.) draft genome dissects genetic divergence between soft- and hard-seeded cultivars.</title>
        <authorList>
            <person name="Luo X."/>
            <person name="Li H."/>
            <person name="Wu Z."/>
            <person name="Yao W."/>
            <person name="Zhao P."/>
            <person name="Cao D."/>
            <person name="Yu H."/>
            <person name="Li K."/>
            <person name="Poudel K."/>
            <person name="Zhao D."/>
            <person name="Zhang F."/>
            <person name="Xia X."/>
            <person name="Chen L."/>
            <person name="Wang Q."/>
            <person name="Jing D."/>
            <person name="Cao S."/>
        </authorList>
    </citation>
    <scope>NUCLEOTIDE SEQUENCE [LARGE SCALE GENOMIC DNA]</scope>
</reference>
<dbReference type="Proteomes" id="UP000515151">
    <property type="component" value="Chromosome 5"/>
</dbReference>
<evidence type="ECO:0000313" key="13">
    <source>
        <dbReference type="RefSeq" id="XP_031398997.1"/>
    </source>
</evidence>
<dbReference type="OrthoDB" id="2143914at2759"/>
<dbReference type="GO" id="GO:0000978">
    <property type="term" value="F:RNA polymerase II cis-regulatory region sequence-specific DNA binding"/>
    <property type="evidence" value="ECO:0007669"/>
    <property type="project" value="TreeGrafter"/>
</dbReference>
<keyword evidence="4" id="KW-0238">DNA-binding</keyword>
<organism evidence="10 11">
    <name type="scientific">Punica granatum</name>
    <name type="common">Pomegranate</name>
    <dbReference type="NCBI Taxonomy" id="22663"/>
    <lineage>
        <taxon>Eukaryota</taxon>
        <taxon>Viridiplantae</taxon>
        <taxon>Streptophyta</taxon>
        <taxon>Embryophyta</taxon>
        <taxon>Tracheophyta</taxon>
        <taxon>Spermatophyta</taxon>
        <taxon>Magnoliopsida</taxon>
        <taxon>eudicotyledons</taxon>
        <taxon>Gunneridae</taxon>
        <taxon>Pentapetalae</taxon>
        <taxon>rosids</taxon>
        <taxon>malvids</taxon>
        <taxon>Myrtales</taxon>
        <taxon>Lythraceae</taxon>
        <taxon>Punica</taxon>
    </lineage>
</organism>
<sequence>MAESNMEDTCLENKQSTAASGSSLSEGSGSPTVKSPGVSSPVTNSPSHRRTSGPIRRAKGGWTPEEDETLRTAVETYKGKNWKRIAEFFPDRSEVQCLHRWQKVLNPDLVKGPWTQEEDDKIIELVKKYGPTKWSLIAKSLPGRIGKQCRERWHNHLNPDIKKDAWTLEEELALLNAHRVHGNRWAEIAKVLPGRTDNAIKNHWNSSLKKKLDFYLATGKLPPAAKSGLQNGSNDLNRPAIAKRLIASSKKGSDLAPQALSRTDDVGNLEDKDQIESLAPPQDGCASSSIAANESAASEGAESKVDASSIELSSHLESFPKLDSSRIVGENGEHGGLGTPLQSASLRYGYLCYEPPYVPLDSDLMNGHFIPQSNRDSPGCSPSSFFTPPSANRGSFNMRSPESILRLAALSFPNTPSIFRKRKAQTHKDVPPCKLMKADADLVKSRVDDSDDRERCKESLEKYGSLDEQDSPTHHSNGAISPDGNAFNASPPYRLRSKRTAVFKSVEKQLQFTNEEEKLGSDNTKSASNLSAKESDQCTEDTSLGPTKMGVT</sequence>
<evidence type="ECO:0000256" key="5">
    <source>
        <dbReference type="ARBA" id="ARBA00023163"/>
    </source>
</evidence>
<feature type="compositionally biased region" description="Polar residues" evidence="7">
    <location>
        <begin position="371"/>
        <end position="394"/>
    </location>
</feature>
<dbReference type="Proteomes" id="UP000197138">
    <property type="component" value="Unassembled WGS sequence"/>
</dbReference>
<feature type="domain" description="HTH myb-type" evidence="9">
    <location>
        <begin position="59"/>
        <end position="105"/>
    </location>
</feature>
<feature type="compositionally biased region" description="Basic residues" evidence="7">
    <location>
        <begin position="47"/>
        <end position="59"/>
    </location>
</feature>
<proteinExistence type="predicted"/>
<evidence type="ECO:0000313" key="10">
    <source>
        <dbReference type="EMBL" id="OWM82307.1"/>
    </source>
</evidence>
<reference evidence="10" key="2">
    <citation type="submission" date="2017-06" db="EMBL/GenBank/DDBJ databases">
        <title>The pomegranate genome and the genomics of punicalagin biosynthesis.</title>
        <authorList>
            <person name="Xu C."/>
        </authorList>
    </citation>
    <scope>NUCLEOTIDE SEQUENCE [LARGE SCALE GENOMIC DNA]</scope>
    <source>
        <tissue evidence="10">Fresh leaf</tissue>
    </source>
</reference>
<keyword evidence="6" id="KW-0539">Nucleus</keyword>